<reference evidence="3" key="1">
    <citation type="submission" date="2022-03" db="EMBL/GenBank/DDBJ databases">
        <authorList>
            <person name="Alioto T."/>
            <person name="Alioto T."/>
            <person name="Gomez Garrido J."/>
        </authorList>
    </citation>
    <scope>NUCLEOTIDE SEQUENCE</scope>
</reference>
<gene>
    <name evidence="3" type="ORF">PECUL_23A030643</name>
</gene>
<proteinExistence type="predicted"/>
<feature type="transmembrane region" description="Helical" evidence="1">
    <location>
        <begin position="39"/>
        <end position="63"/>
    </location>
</feature>
<evidence type="ECO:0000313" key="4">
    <source>
        <dbReference type="Proteomes" id="UP001295444"/>
    </source>
</evidence>
<organism evidence="3 4">
    <name type="scientific">Pelobates cultripes</name>
    <name type="common">Western spadefoot toad</name>
    <dbReference type="NCBI Taxonomy" id="61616"/>
    <lineage>
        <taxon>Eukaryota</taxon>
        <taxon>Metazoa</taxon>
        <taxon>Chordata</taxon>
        <taxon>Craniata</taxon>
        <taxon>Vertebrata</taxon>
        <taxon>Euteleostomi</taxon>
        <taxon>Amphibia</taxon>
        <taxon>Batrachia</taxon>
        <taxon>Anura</taxon>
        <taxon>Pelobatoidea</taxon>
        <taxon>Pelobatidae</taxon>
        <taxon>Pelobates</taxon>
    </lineage>
</organism>
<feature type="chain" id="PRO_5041941241" description="Transmembrane protein" evidence="2">
    <location>
        <begin position="24"/>
        <end position="112"/>
    </location>
</feature>
<keyword evidence="1" id="KW-1133">Transmembrane helix</keyword>
<keyword evidence="1" id="KW-0812">Transmembrane</keyword>
<name>A0AAD1SR57_PELCU</name>
<sequence length="112" mass="11359">MTPAKKTIFCFLSVTSCIVGVSASALDPSTGEADGASLAVTPTVILATLVAVASCLLLALYLLQVKGKSLLSNQVEGDVTERQSTDSCCIQCLGICGTGVPLGAIPINTENV</sequence>
<evidence type="ECO:0000256" key="2">
    <source>
        <dbReference type="SAM" id="SignalP"/>
    </source>
</evidence>
<dbReference type="AlphaFoldDB" id="A0AAD1SR57"/>
<keyword evidence="2" id="KW-0732">Signal</keyword>
<keyword evidence="1" id="KW-0472">Membrane</keyword>
<protein>
    <recommendedName>
        <fullName evidence="5">Transmembrane protein</fullName>
    </recommendedName>
</protein>
<dbReference type="EMBL" id="OW240918">
    <property type="protein sequence ID" value="CAH2308123.1"/>
    <property type="molecule type" value="Genomic_DNA"/>
</dbReference>
<evidence type="ECO:0008006" key="5">
    <source>
        <dbReference type="Google" id="ProtNLM"/>
    </source>
</evidence>
<evidence type="ECO:0000313" key="3">
    <source>
        <dbReference type="EMBL" id="CAH2308123.1"/>
    </source>
</evidence>
<keyword evidence="4" id="KW-1185">Reference proteome</keyword>
<feature type="signal peptide" evidence="2">
    <location>
        <begin position="1"/>
        <end position="23"/>
    </location>
</feature>
<evidence type="ECO:0000256" key="1">
    <source>
        <dbReference type="SAM" id="Phobius"/>
    </source>
</evidence>
<dbReference type="Proteomes" id="UP001295444">
    <property type="component" value="Chromosome 07"/>
</dbReference>
<accession>A0AAD1SR57</accession>
<dbReference type="PROSITE" id="PS51257">
    <property type="entry name" value="PROKAR_LIPOPROTEIN"/>
    <property type="match status" value="1"/>
</dbReference>